<evidence type="ECO:0000256" key="3">
    <source>
        <dbReference type="ARBA" id="ARBA00016507"/>
    </source>
</evidence>
<dbReference type="Proteomes" id="UP001589896">
    <property type="component" value="Unassembled WGS sequence"/>
</dbReference>
<evidence type="ECO:0000256" key="4">
    <source>
        <dbReference type="ARBA" id="ARBA00022448"/>
    </source>
</evidence>
<name>A0ABV6RUP0_9GAMM</name>
<evidence type="ECO:0000259" key="8">
    <source>
        <dbReference type="Pfam" id="PF02108"/>
    </source>
</evidence>
<dbReference type="InterPro" id="IPR051472">
    <property type="entry name" value="T3SS_Stator/FliH"/>
</dbReference>
<dbReference type="PANTHER" id="PTHR34982:SF1">
    <property type="entry name" value="FLAGELLAR ASSEMBLY PROTEIN FLIH"/>
    <property type="match status" value="1"/>
</dbReference>
<evidence type="ECO:0000256" key="1">
    <source>
        <dbReference type="ARBA" id="ARBA00003041"/>
    </source>
</evidence>
<keyword evidence="10" id="KW-1185">Reference proteome</keyword>
<dbReference type="RefSeq" id="WP_386672666.1">
    <property type="nucleotide sequence ID" value="NZ_JBHLTG010000006.1"/>
</dbReference>
<protein>
    <recommendedName>
        <fullName evidence="3">Flagellar assembly protein FliH</fullName>
    </recommendedName>
</protein>
<feature type="domain" description="Flagellar assembly protein FliH/Type III secretion system HrpE" evidence="8">
    <location>
        <begin position="72"/>
        <end position="189"/>
    </location>
</feature>
<accession>A0ABV6RUP0</accession>
<evidence type="ECO:0000313" key="10">
    <source>
        <dbReference type="Proteomes" id="UP001589896"/>
    </source>
</evidence>
<keyword evidence="4" id="KW-0813">Transport</keyword>
<keyword evidence="7" id="KW-1006">Bacterial flagellum protein export</keyword>
<comment type="caution">
    <text evidence="9">The sequence shown here is derived from an EMBL/GenBank/DDBJ whole genome shotgun (WGS) entry which is preliminary data.</text>
</comment>
<comment type="function">
    <text evidence="1">Needed for flagellar regrowth and assembly.</text>
</comment>
<gene>
    <name evidence="9" type="ORF">ACFFGH_22905</name>
</gene>
<dbReference type="InterPro" id="IPR018035">
    <property type="entry name" value="Flagellar_FliH/T3SS_HrpE"/>
</dbReference>
<comment type="similarity">
    <text evidence="2">Belongs to the FliH family.</text>
</comment>
<reference evidence="9 10" key="1">
    <citation type="submission" date="2024-09" db="EMBL/GenBank/DDBJ databases">
        <authorList>
            <person name="Sun Q."/>
            <person name="Mori K."/>
        </authorList>
    </citation>
    <scope>NUCLEOTIDE SEQUENCE [LARGE SCALE GENOMIC DNA]</scope>
    <source>
        <strain evidence="9 10">KCTC 23076</strain>
    </source>
</reference>
<dbReference type="Pfam" id="PF02108">
    <property type="entry name" value="FliH"/>
    <property type="match status" value="1"/>
</dbReference>
<keyword evidence="6" id="KW-0653">Protein transport</keyword>
<proteinExistence type="inferred from homology"/>
<evidence type="ECO:0000256" key="5">
    <source>
        <dbReference type="ARBA" id="ARBA00022795"/>
    </source>
</evidence>
<dbReference type="PANTHER" id="PTHR34982">
    <property type="entry name" value="YOP PROTEINS TRANSLOCATION PROTEIN L"/>
    <property type="match status" value="1"/>
</dbReference>
<keyword evidence="5" id="KW-1005">Bacterial flagellum biogenesis</keyword>
<dbReference type="EMBL" id="JBHLTG010000006">
    <property type="protein sequence ID" value="MFC0680691.1"/>
    <property type="molecule type" value="Genomic_DNA"/>
</dbReference>
<evidence type="ECO:0000256" key="2">
    <source>
        <dbReference type="ARBA" id="ARBA00006602"/>
    </source>
</evidence>
<evidence type="ECO:0000313" key="9">
    <source>
        <dbReference type="EMBL" id="MFC0680691.1"/>
    </source>
</evidence>
<sequence>MSTETAFAPLAYPVLRDDSRQRAEERARVRGHAAGHAAGLRAAELEASAMRAALQEEFDRRLAERLAEVSAAAAALGRAAASLNARTAPVLAEADETLAAATVELTEALLGRAREDATPFARAALDRALDTAASEVVQRVRMNPSDLALVSEIVAVTDGIEFVADPALDRGDAVTELQSGLIDARLTSAVERARAALLGGSA</sequence>
<evidence type="ECO:0000256" key="6">
    <source>
        <dbReference type="ARBA" id="ARBA00022927"/>
    </source>
</evidence>
<organism evidence="9 10">
    <name type="scientific">Lysobacter korlensis</name>
    <dbReference type="NCBI Taxonomy" id="553636"/>
    <lineage>
        <taxon>Bacteria</taxon>
        <taxon>Pseudomonadati</taxon>
        <taxon>Pseudomonadota</taxon>
        <taxon>Gammaproteobacteria</taxon>
        <taxon>Lysobacterales</taxon>
        <taxon>Lysobacteraceae</taxon>
        <taxon>Lysobacter</taxon>
    </lineage>
</organism>
<evidence type="ECO:0000256" key="7">
    <source>
        <dbReference type="ARBA" id="ARBA00023225"/>
    </source>
</evidence>